<dbReference type="OrthoDB" id="9839249at2"/>
<gene>
    <name evidence="2" type="ORF">PbB2_01823</name>
</gene>
<sequence length="180" mass="21607">MRLLMISALGAVALAMTAPAQAQEFQLRVQTSQDAFTTPVHDRRGDRDYWGPHGQWRDWNPSWGDARSYARRWGFDDYQPGRGWRRDQHWYSHPSHWNGWGGWNWSFEVRGGDFDDRFDRRWRHGYRDYGYRAPVVQCYRERSQDWVRGRRALVSYVLCSDGRGRTYEQAGSRRIEAWLW</sequence>
<evidence type="ECO:0000313" key="2">
    <source>
        <dbReference type="EMBL" id="GBF58152.1"/>
    </source>
</evidence>
<evidence type="ECO:0000313" key="3">
    <source>
        <dbReference type="Proteomes" id="UP000245086"/>
    </source>
</evidence>
<dbReference type="AlphaFoldDB" id="A0A2P2EAS9"/>
<evidence type="ECO:0008006" key="4">
    <source>
        <dbReference type="Google" id="ProtNLM"/>
    </source>
</evidence>
<dbReference type="RefSeq" id="WP_108985018.1">
    <property type="nucleotide sequence ID" value="NZ_BFBR01000005.1"/>
</dbReference>
<accession>A0A2P2EAS9</accession>
<comment type="caution">
    <text evidence="2">The sequence shown here is derived from an EMBL/GenBank/DDBJ whole genome shotgun (WGS) entry which is preliminary data.</text>
</comment>
<proteinExistence type="predicted"/>
<feature type="chain" id="PRO_5015157066" description="Secreted protein" evidence="1">
    <location>
        <begin position="23"/>
        <end position="180"/>
    </location>
</feature>
<protein>
    <recommendedName>
        <fullName evidence="4">Secreted protein</fullName>
    </recommendedName>
</protein>
<reference evidence="2 3" key="1">
    <citation type="journal article" date="2018" name="Genome Announc.">
        <title>Draft Genome Sequence of "Candidatus Phycosocius bacilliformis," an Alphaproteobacterial Ectosymbiont of the Hydrocarbon-Producing Green Alga Botryococcus braunii.</title>
        <authorList>
            <person name="Tanabe Y."/>
            <person name="Yamaguchi H."/>
            <person name="Watanabe M.M."/>
        </authorList>
    </citation>
    <scope>NUCLEOTIDE SEQUENCE [LARGE SCALE GENOMIC DNA]</scope>
    <source>
        <strain evidence="2 3">BOTRYCO-2</strain>
    </source>
</reference>
<dbReference type="Proteomes" id="UP000245086">
    <property type="component" value="Unassembled WGS sequence"/>
</dbReference>
<organism evidence="2 3">
    <name type="scientific">Candidatus Phycosocius bacilliformis</name>
    <dbReference type="NCBI Taxonomy" id="1445552"/>
    <lineage>
        <taxon>Bacteria</taxon>
        <taxon>Pseudomonadati</taxon>
        <taxon>Pseudomonadota</taxon>
        <taxon>Alphaproteobacteria</taxon>
        <taxon>Caulobacterales</taxon>
        <taxon>Caulobacterales incertae sedis</taxon>
        <taxon>Candidatus Phycosocius</taxon>
    </lineage>
</organism>
<evidence type="ECO:0000256" key="1">
    <source>
        <dbReference type="SAM" id="SignalP"/>
    </source>
</evidence>
<feature type="signal peptide" evidence="1">
    <location>
        <begin position="1"/>
        <end position="22"/>
    </location>
</feature>
<dbReference type="EMBL" id="BFBR01000005">
    <property type="protein sequence ID" value="GBF58152.1"/>
    <property type="molecule type" value="Genomic_DNA"/>
</dbReference>
<keyword evidence="1" id="KW-0732">Signal</keyword>
<name>A0A2P2EAS9_9PROT</name>
<keyword evidence="3" id="KW-1185">Reference proteome</keyword>